<keyword evidence="2" id="KW-1185">Reference proteome</keyword>
<evidence type="ECO:0000313" key="1">
    <source>
        <dbReference type="EMBL" id="KAL3686365.1"/>
    </source>
</evidence>
<gene>
    <name evidence="1" type="ORF">R1sor_008939</name>
</gene>
<name>A0ABD3H7M1_9MARC</name>
<proteinExistence type="predicted"/>
<evidence type="ECO:0000313" key="2">
    <source>
        <dbReference type="Proteomes" id="UP001633002"/>
    </source>
</evidence>
<accession>A0ABD3H7M1</accession>
<organism evidence="1 2">
    <name type="scientific">Riccia sorocarpa</name>
    <dbReference type="NCBI Taxonomy" id="122646"/>
    <lineage>
        <taxon>Eukaryota</taxon>
        <taxon>Viridiplantae</taxon>
        <taxon>Streptophyta</taxon>
        <taxon>Embryophyta</taxon>
        <taxon>Marchantiophyta</taxon>
        <taxon>Marchantiopsida</taxon>
        <taxon>Marchantiidae</taxon>
        <taxon>Marchantiales</taxon>
        <taxon>Ricciaceae</taxon>
        <taxon>Riccia</taxon>
    </lineage>
</organism>
<dbReference type="Proteomes" id="UP001633002">
    <property type="component" value="Unassembled WGS sequence"/>
</dbReference>
<dbReference type="EMBL" id="JBJQOH010000005">
    <property type="protein sequence ID" value="KAL3686365.1"/>
    <property type="molecule type" value="Genomic_DNA"/>
</dbReference>
<dbReference type="AlphaFoldDB" id="A0ABD3H7M1"/>
<protein>
    <submittedName>
        <fullName evidence="1">Uncharacterized protein</fullName>
    </submittedName>
</protein>
<reference evidence="1 2" key="1">
    <citation type="submission" date="2024-09" db="EMBL/GenBank/DDBJ databases">
        <title>Chromosome-scale assembly of Riccia sorocarpa.</title>
        <authorList>
            <person name="Paukszto L."/>
        </authorList>
    </citation>
    <scope>NUCLEOTIDE SEQUENCE [LARGE SCALE GENOMIC DNA]</scope>
    <source>
        <strain evidence="1">LP-2024</strain>
        <tissue evidence="1">Aerial parts of the thallus</tissue>
    </source>
</reference>
<sequence>MADGGNVVATIKSLKHNKFSQALRMYEWCVISRLFEDSDENSEPDDADDLRGWLTSLGATDVQLHQVDGWSWIDGGKVVNTWTRQTKEWAKLAGQKELSHKSLSRRWDQELTQQFGNVVGKEFGRELPRSGLKSGYGELSSRAQRIIQLILGDRSGTPSRIQVIDKVLHSHSTHPGPLILLSEVGRFCWLERNRLLFDNKRILHPDGEIAQSVRETVQIVALRSRGERG</sequence>
<comment type="caution">
    <text evidence="1">The sequence shown here is derived from an EMBL/GenBank/DDBJ whole genome shotgun (WGS) entry which is preliminary data.</text>
</comment>